<name>A0A3S3N5J6_9MAGN</name>
<dbReference type="EMBL" id="QPKB01000009">
    <property type="protein sequence ID" value="RWR92770.1"/>
    <property type="molecule type" value="Genomic_DNA"/>
</dbReference>
<proteinExistence type="predicted"/>
<comment type="caution">
    <text evidence="1">The sequence shown here is derived from an EMBL/GenBank/DDBJ whole genome shotgun (WGS) entry which is preliminary data.</text>
</comment>
<evidence type="ECO:0000313" key="1">
    <source>
        <dbReference type="EMBL" id="RWR92770.1"/>
    </source>
</evidence>
<gene>
    <name evidence="1" type="ORF">CKAN_02199400</name>
</gene>
<organism evidence="1 2">
    <name type="scientific">Cinnamomum micranthum f. kanehirae</name>
    <dbReference type="NCBI Taxonomy" id="337451"/>
    <lineage>
        <taxon>Eukaryota</taxon>
        <taxon>Viridiplantae</taxon>
        <taxon>Streptophyta</taxon>
        <taxon>Embryophyta</taxon>
        <taxon>Tracheophyta</taxon>
        <taxon>Spermatophyta</taxon>
        <taxon>Magnoliopsida</taxon>
        <taxon>Magnoliidae</taxon>
        <taxon>Laurales</taxon>
        <taxon>Lauraceae</taxon>
        <taxon>Cinnamomum</taxon>
    </lineage>
</organism>
<dbReference type="AlphaFoldDB" id="A0A3S3N5J6"/>
<keyword evidence="2" id="KW-1185">Reference proteome</keyword>
<sequence length="111" mass="12168">MGSSHTDEHHDGGIELSVKLDEPSLEPFPLDVDGNSVPIENRGSLQWEGFGKYIGSVDVAADGPLQELLKKGNLSAYTTLHYQFSDTTSCGYRGVFLNNPDDQQIELPCTR</sequence>
<reference evidence="1 2" key="1">
    <citation type="journal article" date="2019" name="Nat. Plants">
        <title>Stout camphor tree genome fills gaps in understanding of flowering plant genome evolution.</title>
        <authorList>
            <person name="Chaw S.M."/>
            <person name="Liu Y.C."/>
            <person name="Wu Y.W."/>
            <person name="Wang H.Y."/>
            <person name="Lin C.I."/>
            <person name="Wu C.S."/>
            <person name="Ke H.M."/>
            <person name="Chang L.Y."/>
            <person name="Hsu C.Y."/>
            <person name="Yang H.T."/>
            <person name="Sudianto E."/>
            <person name="Hsu M.H."/>
            <person name="Wu K.P."/>
            <person name="Wang L.N."/>
            <person name="Leebens-Mack J.H."/>
            <person name="Tsai I.J."/>
        </authorList>
    </citation>
    <scope>NUCLEOTIDE SEQUENCE [LARGE SCALE GENOMIC DNA]</scope>
    <source>
        <strain evidence="2">cv. Chaw 1501</strain>
        <tissue evidence="1">Young leaves</tissue>
    </source>
</reference>
<protein>
    <submittedName>
        <fullName evidence="1">Uncharacterized protein</fullName>
    </submittedName>
</protein>
<dbReference type="Proteomes" id="UP000283530">
    <property type="component" value="Unassembled WGS sequence"/>
</dbReference>
<accession>A0A3S3N5J6</accession>
<evidence type="ECO:0000313" key="2">
    <source>
        <dbReference type="Proteomes" id="UP000283530"/>
    </source>
</evidence>